<proteinExistence type="predicted"/>
<dbReference type="RefSeq" id="WP_128757998.1">
    <property type="nucleotide sequence ID" value="NZ_QOVM01000004.1"/>
</dbReference>
<keyword evidence="1" id="KW-0732">Signal</keyword>
<organism evidence="2 3">
    <name type="scientific">Leeuwenhoekiella aequorea</name>
    <dbReference type="NCBI Taxonomy" id="283736"/>
    <lineage>
        <taxon>Bacteria</taxon>
        <taxon>Pseudomonadati</taxon>
        <taxon>Bacteroidota</taxon>
        <taxon>Flavobacteriia</taxon>
        <taxon>Flavobacteriales</taxon>
        <taxon>Flavobacteriaceae</taxon>
        <taxon>Leeuwenhoekiella</taxon>
    </lineage>
</organism>
<dbReference type="PROSITE" id="PS51257">
    <property type="entry name" value="PROKAR_LIPOPROTEIN"/>
    <property type="match status" value="1"/>
</dbReference>
<gene>
    <name evidence="2" type="ORF">DSM00_2165</name>
</gene>
<reference evidence="2 3" key="1">
    <citation type="submission" date="2018-07" db="EMBL/GenBank/DDBJ databases">
        <title>Leeuwenhoekiella genomics.</title>
        <authorList>
            <person name="Tahon G."/>
            <person name="Willems A."/>
        </authorList>
    </citation>
    <scope>NUCLEOTIDE SEQUENCE [LARGE SCALE GENOMIC DNA]</scope>
    <source>
        <strain evidence="2 3">LMG 22550</strain>
    </source>
</reference>
<dbReference type="Proteomes" id="UP000289238">
    <property type="component" value="Unassembled WGS sequence"/>
</dbReference>
<dbReference type="AlphaFoldDB" id="A0A4Q0P6Q1"/>
<protein>
    <recommendedName>
        <fullName evidence="4">DUF4270 domain-containing protein</fullName>
    </recommendedName>
</protein>
<sequence length="537" mass="58392">MKLNALLIRTLGILTVLFVAASCEDDFLEIGEGLVDSSNFTSDVETYNVIAYNEQFANINGVQTNGISVGVLGYYNDPLYGTTTASSLSQVGLATYNTTYGTNPVIDSIVFTMPYFSTQSTNSDGETEFTLDSVYGSNPIKLTAYRSNYLLRDNAPPDFTDAAVYYSNDLPNFNGVRGDLLFEREVLPSNAPVITTVPADATAESQDPVATTNSPRLRFRLDQLATGANSAYWQNAIFAKEGQDVLFNQNSFRNYFRGIYFEAAPIGGTGNYFLYDKANTSIVIYYKSGADDSRVQSSVTLGFGGNSAINLDNNFKTSVTDRLANVNTTEGDERLYLKGGQGSMAVIELFGDDADNDGIPEALADLRLKNRLIREANLEFFVDQPSIAELATSAISEPDRIYIYDLETNQPLIDLSLDANITSTGAITAVGTTHLGPLTKTETGLGISYKIRVTEYIKNLLNTENDSPNTKLGIVVSQNPAVISTGKIQNKSTTDYPSRVPYASVVSQKGTILYGSNASVPDAQRLKLKIFYSEASN</sequence>
<evidence type="ECO:0000256" key="1">
    <source>
        <dbReference type="SAM" id="SignalP"/>
    </source>
</evidence>
<feature type="chain" id="PRO_5020339361" description="DUF4270 domain-containing protein" evidence="1">
    <location>
        <begin position="22"/>
        <end position="537"/>
    </location>
</feature>
<evidence type="ECO:0000313" key="3">
    <source>
        <dbReference type="Proteomes" id="UP000289238"/>
    </source>
</evidence>
<accession>A0A4Q0P6Q1</accession>
<name>A0A4Q0P6Q1_9FLAO</name>
<dbReference type="InterPro" id="IPR025366">
    <property type="entry name" value="DUF4270"/>
</dbReference>
<dbReference type="OrthoDB" id="1466062at2"/>
<feature type="signal peptide" evidence="1">
    <location>
        <begin position="1"/>
        <end position="21"/>
    </location>
</feature>
<evidence type="ECO:0008006" key="4">
    <source>
        <dbReference type="Google" id="ProtNLM"/>
    </source>
</evidence>
<dbReference type="EMBL" id="QOVM01000004">
    <property type="protein sequence ID" value="RXG22101.1"/>
    <property type="molecule type" value="Genomic_DNA"/>
</dbReference>
<dbReference type="Pfam" id="PF14092">
    <property type="entry name" value="DUF4270"/>
    <property type="match status" value="1"/>
</dbReference>
<evidence type="ECO:0000313" key="2">
    <source>
        <dbReference type="EMBL" id="RXG22101.1"/>
    </source>
</evidence>
<comment type="caution">
    <text evidence="2">The sequence shown here is derived from an EMBL/GenBank/DDBJ whole genome shotgun (WGS) entry which is preliminary data.</text>
</comment>
<keyword evidence="3" id="KW-1185">Reference proteome</keyword>